<name>A0A108ELI9_9BURK</name>
<dbReference type="Proteomes" id="UP000068016">
    <property type="component" value="Unassembled WGS sequence"/>
</dbReference>
<dbReference type="AlphaFoldDB" id="A0A108ELI9"/>
<feature type="compositionally biased region" description="Low complexity" evidence="1">
    <location>
        <begin position="33"/>
        <end position="56"/>
    </location>
</feature>
<organism evidence="2 3">
    <name type="scientific">Burkholderia territorii</name>
    <dbReference type="NCBI Taxonomy" id="1503055"/>
    <lineage>
        <taxon>Bacteria</taxon>
        <taxon>Pseudomonadati</taxon>
        <taxon>Pseudomonadota</taxon>
        <taxon>Betaproteobacteria</taxon>
        <taxon>Burkholderiales</taxon>
        <taxon>Burkholderiaceae</taxon>
        <taxon>Burkholderia</taxon>
        <taxon>Burkholderia cepacia complex</taxon>
    </lineage>
</organism>
<evidence type="ECO:0000313" key="2">
    <source>
        <dbReference type="EMBL" id="KWN13496.1"/>
    </source>
</evidence>
<evidence type="ECO:0000313" key="3">
    <source>
        <dbReference type="Proteomes" id="UP000068016"/>
    </source>
</evidence>
<feature type="compositionally biased region" description="Low complexity" evidence="1">
    <location>
        <begin position="99"/>
        <end position="146"/>
    </location>
</feature>
<protein>
    <submittedName>
        <fullName evidence="2">Uncharacterized protein</fullName>
    </submittedName>
</protein>
<reference evidence="2 3" key="1">
    <citation type="submission" date="2015-11" db="EMBL/GenBank/DDBJ databases">
        <title>Expanding the genomic diversity of Burkholderia species for the development of highly accurate diagnostics.</title>
        <authorList>
            <person name="Sahl J."/>
            <person name="Keim P."/>
            <person name="Wagner D."/>
        </authorList>
    </citation>
    <scope>NUCLEOTIDE SEQUENCE [LARGE SCALE GENOMIC DNA]</scope>
    <source>
        <strain evidence="2 3">MSMB793WGS</strain>
    </source>
</reference>
<feature type="region of interest" description="Disordered" evidence="1">
    <location>
        <begin position="22"/>
        <end position="154"/>
    </location>
</feature>
<gene>
    <name evidence="2" type="ORF">WT83_19025</name>
</gene>
<sequence>MRSRKVPRSRLAKPPCAVSVNVGSHAVRATPISSDAASTRRAAAYTSGRRASSADGRPGGTSGTRTTDAVGATAKAVGDTPVSTASASTRFSRSRRLSARSARAVSRSADARNASRSLAAPARTRAAITSSAVRRSSIARSSVARSRSTKWSVR</sequence>
<proteinExistence type="predicted"/>
<dbReference type="EMBL" id="LPLZ01000051">
    <property type="protein sequence ID" value="KWN13496.1"/>
    <property type="molecule type" value="Genomic_DNA"/>
</dbReference>
<evidence type="ECO:0000256" key="1">
    <source>
        <dbReference type="SAM" id="MobiDB-lite"/>
    </source>
</evidence>
<accession>A0A108ELI9</accession>
<comment type="caution">
    <text evidence="2">The sequence shown here is derived from an EMBL/GenBank/DDBJ whole genome shotgun (WGS) entry which is preliminary data.</text>
</comment>